<name>A0AAV7TK30_PLEWA</name>
<dbReference type="Proteomes" id="UP001066276">
    <property type="component" value="Chromosome 3_2"/>
</dbReference>
<dbReference type="AlphaFoldDB" id="A0AAV7TK30"/>
<evidence type="ECO:0000256" key="1">
    <source>
        <dbReference type="SAM" id="MobiDB-lite"/>
    </source>
</evidence>
<keyword evidence="3" id="KW-1185">Reference proteome</keyword>
<evidence type="ECO:0000313" key="3">
    <source>
        <dbReference type="Proteomes" id="UP001066276"/>
    </source>
</evidence>
<sequence length="110" mass="11527">MHWGACYIGAPRSAVENILICDVCWVFLPAHAYPDPPCLTEDPAGHSGDATECDRSEEPVGCWSGPGRVLAARLIGLLYSVPVTHDKLRTRQIAAGGVAEVGETAGPSAA</sequence>
<protein>
    <submittedName>
        <fullName evidence="2">Uncharacterized protein</fullName>
    </submittedName>
</protein>
<dbReference type="EMBL" id="JANPWB010000006">
    <property type="protein sequence ID" value="KAJ1176516.1"/>
    <property type="molecule type" value="Genomic_DNA"/>
</dbReference>
<evidence type="ECO:0000313" key="2">
    <source>
        <dbReference type="EMBL" id="KAJ1176516.1"/>
    </source>
</evidence>
<gene>
    <name evidence="2" type="ORF">NDU88_001794</name>
</gene>
<proteinExistence type="predicted"/>
<comment type="caution">
    <text evidence="2">The sequence shown here is derived from an EMBL/GenBank/DDBJ whole genome shotgun (WGS) entry which is preliminary data.</text>
</comment>
<organism evidence="2 3">
    <name type="scientific">Pleurodeles waltl</name>
    <name type="common">Iberian ribbed newt</name>
    <dbReference type="NCBI Taxonomy" id="8319"/>
    <lineage>
        <taxon>Eukaryota</taxon>
        <taxon>Metazoa</taxon>
        <taxon>Chordata</taxon>
        <taxon>Craniata</taxon>
        <taxon>Vertebrata</taxon>
        <taxon>Euteleostomi</taxon>
        <taxon>Amphibia</taxon>
        <taxon>Batrachia</taxon>
        <taxon>Caudata</taxon>
        <taxon>Salamandroidea</taxon>
        <taxon>Salamandridae</taxon>
        <taxon>Pleurodelinae</taxon>
        <taxon>Pleurodeles</taxon>
    </lineage>
</organism>
<reference evidence="2" key="1">
    <citation type="journal article" date="2022" name="bioRxiv">
        <title>Sequencing and chromosome-scale assembly of the giantPleurodeles waltlgenome.</title>
        <authorList>
            <person name="Brown T."/>
            <person name="Elewa A."/>
            <person name="Iarovenko S."/>
            <person name="Subramanian E."/>
            <person name="Araus A.J."/>
            <person name="Petzold A."/>
            <person name="Susuki M."/>
            <person name="Suzuki K.-i.T."/>
            <person name="Hayashi T."/>
            <person name="Toyoda A."/>
            <person name="Oliveira C."/>
            <person name="Osipova E."/>
            <person name="Leigh N.D."/>
            <person name="Simon A."/>
            <person name="Yun M.H."/>
        </authorList>
    </citation>
    <scope>NUCLEOTIDE SEQUENCE</scope>
    <source>
        <strain evidence="2">20211129_DDA</strain>
        <tissue evidence="2">Liver</tissue>
    </source>
</reference>
<accession>A0AAV7TK30</accession>
<feature type="region of interest" description="Disordered" evidence="1">
    <location>
        <begin position="39"/>
        <end position="60"/>
    </location>
</feature>